<accession>A0A9P0FR07</accession>
<proteinExistence type="predicted"/>
<protein>
    <submittedName>
        <fullName evidence="1">Uncharacterized protein</fullName>
    </submittedName>
</protein>
<dbReference type="AlphaFoldDB" id="A0A9P0FR07"/>
<dbReference type="Proteomes" id="UP001154114">
    <property type="component" value="Chromosome 15"/>
</dbReference>
<evidence type="ECO:0000313" key="1">
    <source>
        <dbReference type="EMBL" id="CAH0586783.1"/>
    </source>
</evidence>
<name>A0A9P0FR07_CHRIL</name>
<sequence length="109" mass="12493">MSARGDFSSSGTPLKRRYELCAVRKEMFLSSGARRLVIERWPAGCESSRHRSHPRFFRPIQILLISALRAPLKLSEEEIIMSVTQLCWLFKKPLIGRLVSALVESQLYS</sequence>
<keyword evidence="2" id="KW-1185">Reference proteome</keyword>
<reference evidence="1" key="1">
    <citation type="submission" date="2021-12" db="EMBL/GenBank/DDBJ databases">
        <authorList>
            <person name="King R."/>
        </authorList>
    </citation>
    <scope>NUCLEOTIDE SEQUENCE</scope>
</reference>
<evidence type="ECO:0000313" key="2">
    <source>
        <dbReference type="Proteomes" id="UP001154114"/>
    </source>
</evidence>
<gene>
    <name evidence="1" type="ORF">CINC_LOCUS3290</name>
</gene>
<dbReference type="EMBL" id="LR824018">
    <property type="protein sequence ID" value="CAH0586783.1"/>
    <property type="molecule type" value="Genomic_DNA"/>
</dbReference>
<organism evidence="1 2">
    <name type="scientific">Chrysodeixis includens</name>
    <name type="common">Soybean looper</name>
    <name type="synonym">Pseudoplusia includens</name>
    <dbReference type="NCBI Taxonomy" id="689277"/>
    <lineage>
        <taxon>Eukaryota</taxon>
        <taxon>Metazoa</taxon>
        <taxon>Ecdysozoa</taxon>
        <taxon>Arthropoda</taxon>
        <taxon>Hexapoda</taxon>
        <taxon>Insecta</taxon>
        <taxon>Pterygota</taxon>
        <taxon>Neoptera</taxon>
        <taxon>Endopterygota</taxon>
        <taxon>Lepidoptera</taxon>
        <taxon>Glossata</taxon>
        <taxon>Ditrysia</taxon>
        <taxon>Noctuoidea</taxon>
        <taxon>Noctuidae</taxon>
        <taxon>Plusiinae</taxon>
        <taxon>Chrysodeixis</taxon>
    </lineage>
</organism>